<accession>A0A0C9U6A6</accession>
<reference evidence="11 12" key="1">
    <citation type="submission" date="2014-06" db="EMBL/GenBank/DDBJ databases">
        <authorList>
            <consortium name="DOE Joint Genome Institute"/>
            <person name="Kuo A."/>
            <person name="Kohler A."/>
            <person name="Nagy L.G."/>
            <person name="Floudas D."/>
            <person name="Copeland A."/>
            <person name="Barry K.W."/>
            <person name="Cichocki N."/>
            <person name="Veneault-Fourrey C."/>
            <person name="LaButti K."/>
            <person name="Lindquist E.A."/>
            <person name="Lipzen A."/>
            <person name="Lundell T."/>
            <person name="Morin E."/>
            <person name="Murat C."/>
            <person name="Sun H."/>
            <person name="Tunlid A."/>
            <person name="Henrissat B."/>
            <person name="Grigoriev I.V."/>
            <person name="Hibbett D.S."/>
            <person name="Martin F."/>
            <person name="Nordberg H.P."/>
            <person name="Cantor M.N."/>
            <person name="Hua S.X."/>
        </authorList>
    </citation>
    <scope>NUCLEOTIDE SEQUENCE [LARGE SCALE GENOMIC DNA]</scope>
    <source>
        <strain evidence="11 12">ATCC 200175</strain>
    </source>
</reference>
<keyword evidence="6 10" id="KW-0732">Signal</keyword>
<dbReference type="GO" id="GO:0006458">
    <property type="term" value="P:'de novo' protein folding"/>
    <property type="evidence" value="ECO:0007669"/>
    <property type="project" value="InterPro"/>
</dbReference>
<keyword evidence="5" id="KW-0812">Transmembrane</keyword>
<evidence type="ECO:0000313" key="12">
    <source>
        <dbReference type="Proteomes" id="UP000053647"/>
    </source>
</evidence>
<dbReference type="HOGENOM" id="CLU_071622_1_1_1"/>
<comment type="similarity">
    <text evidence="2">Belongs to the ROT1 family.</text>
</comment>
<evidence type="ECO:0000256" key="10">
    <source>
        <dbReference type="SAM" id="SignalP"/>
    </source>
</evidence>
<dbReference type="EMBL" id="KN819339">
    <property type="protein sequence ID" value="KIJ14972.1"/>
    <property type="molecule type" value="Genomic_DNA"/>
</dbReference>
<dbReference type="GO" id="GO:0005789">
    <property type="term" value="C:endoplasmic reticulum membrane"/>
    <property type="evidence" value="ECO:0007669"/>
    <property type="project" value="UniProtKB-SubCell"/>
</dbReference>
<name>A0A0C9U6A6_PAXIN</name>
<dbReference type="Proteomes" id="UP000053647">
    <property type="component" value="Unassembled WGS sequence"/>
</dbReference>
<keyword evidence="12" id="KW-1185">Reference proteome</keyword>
<keyword evidence="7" id="KW-0256">Endoplasmic reticulum</keyword>
<evidence type="ECO:0000256" key="3">
    <source>
        <dbReference type="ARBA" id="ARBA00016195"/>
    </source>
</evidence>
<dbReference type="InterPro" id="IPR019623">
    <property type="entry name" value="Rot1"/>
</dbReference>
<gene>
    <name evidence="11" type="ORF">PAXINDRAFT_169377</name>
</gene>
<feature type="signal peptide" evidence="10">
    <location>
        <begin position="1"/>
        <end position="17"/>
    </location>
</feature>
<evidence type="ECO:0000256" key="7">
    <source>
        <dbReference type="ARBA" id="ARBA00022824"/>
    </source>
</evidence>
<dbReference type="OrthoDB" id="5327821at2759"/>
<feature type="chain" id="PRO_5002204044" description="Protein ROT1" evidence="10">
    <location>
        <begin position="18"/>
        <end position="222"/>
    </location>
</feature>
<evidence type="ECO:0000256" key="9">
    <source>
        <dbReference type="ARBA" id="ARBA00023136"/>
    </source>
</evidence>
<evidence type="ECO:0000256" key="2">
    <source>
        <dbReference type="ARBA" id="ARBA00007149"/>
    </source>
</evidence>
<dbReference type="Pfam" id="PF10681">
    <property type="entry name" value="Rot1"/>
    <property type="match status" value="1"/>
</dbReference>
<organism evidence="11 12">
    <name type="scientific">Paxillus involutus ATCC 200175</name>
    <dbReference type="NCBI Taxonomy" id="664439"/>
    <lineage>
        <taxon>Eukaryota</taxon>
        <taxon>Fungi</taxon>
        <taxon>Dikarya</taxon>
        <taxon>Basidiomycota</taxon>
        <taxon>Agaricomycotina</taxon>
        <taxon>Agaricomycetes</taxon>
        <taxon>Agaricomycetidae</taxon>
        <taxon>Boletales</taxon>
        <taxon>Paxilineae</taxon>
        <taxon>Paxillaceae</taxon>
        <taxon>Paxillus</taxon>
    </lineage>
</organism>
<dbReference type="AlphaFoldDB" id="A0A0C9U6A6"/>
<dbReference type="PANTHER" id="PTHR28090:SF1">
    <property type="entry name" value="PROTEIN ROT1"/>
    <property type="match status" value="1"/>
</dbReference>
<proteinExistence type="inferred from homology"/>
<protein>
    <recommendedName>
        <fullName evidence="4">Protein ROT1</fullName>
    </recommendedName>
    <alternativeName>
        <fullName evidence="3">Protein rot1</fullName>
    </alternativeName>
</protein>
<reference evidence="12" key="2">
    <citation type="submission" date="2015-01" db="EMBL/GenBank/DDBJ databases">
        <title>Evolutionary Origins and Diversification of the Mycorrhizal Mutualists.</title>
        <authorList>
            <consortium name="DOE Joint Genome Institute"/>
            <consortium name="Mycorrhizal Genomics Consortium"/>
            <person name="Kohler A."/>
            <person name="Kuo A."/>
            <person name="Nagy L.G."/>
            <person name="Floudas D."/>
            <person name="Copeland A."/>
            <person name="Barry K.W."/>
            <person name="Cichocki N."/>
            <person name="Veneault-Fourrey C."/>
            <person name="LaButti K."/>
            <person name="Lindquist E.A."/>
            <person name="Lipzen A."/>
            <person name="Lundell T."/>
            <person name="Morin E."/>
            <person name="Murat C."/>
            <person name="Riley R."/>
            <person name="Ohm R."/>
            <person name="Sun H."/>
            <person name="Tunlid A."/>
            <person name="Henrissat B."/>
            <person name="Grigoriev I.V."/>
            <person name="Hibbett D.S."/>
            <person name="Martin F."/>
        </authorList>
    </citation>
    <scope>NUCLEOTIDE SEQUENCE [LARGE SCALE GENOMIC DNA]</scope>
    <source>
        <strain evidence="12">ATCC 200175</strain>
    </source>
</reference>
<evidence type="ECO:0000313" key="11">
    <source>
        <dbReference type="EMBL" id="KIJ14972.1"/>
    </source>
</evidence>
<dbReference type="GO" id="GO:0051082">
    <property type="term" value="F:unfolded protein binding"/>
    <property type="evidence" value="ECO:0007669"/>
    <property type="project" value="TreeGrafter"/>
</dbReference>
<sequence>MIVFSLLLLLLAVPTLGQGNVTSLVGTWASGSQNVITGAGFAQPANESFTYPPTTGMSYSFTGDGFYEIARYRMTGNGPSPTCITGVMNWCHGTYQLLANGSIIMTPFGDGYQQIQDPCAATSNFMENYNDTELYTIWTIYQDPVKGYTLQLYQWDGTPLPPQWQVSASPNMLPTQLLRNVTPPTSNAIVLIANAGERRWEVASLTGVFTVISGLAVASLLL</sequence>
<evidence type="ECO:0000256" key="8">
    <source>
        <dbReference type="ARBA" id="ARBA00022989"/>
    </source>
</evidence>
<evidence type="ECO:0000256" key="5">
    <source>
        <dbReference type="ARBA" id="ARBA00022692"/>
    </source>
</evidence>
<dbReference type="PANTHER" id="PTHR28090">
    <property type="entry name" value="PROTEIN ROT1"/>
    <property type="match status" value="1"/>
</dbReference>
<evidence type="ECO:0000256" key="1">
    <source>
        <dbReference type="ARBA" id="ARBA00004115"/>
    </source>
</evidence>
<comment type="subcellular location">
    <subcellularLocation>
        <location evidence="1">Endoplasmic reticulum membrane</location>
        <topology evidence="1">Single-pass type I membrane protein</topology>
    </subcellularLocation>
</comment>
<keyword evidence="9" id="KW-0472">Membrane</keyword>
<evidence type="ECO:0000256" key="6">
    <source>
        <dbReference type="ARBA" id="ARBA00022729"/>
    </source>
</evidence>
<keyword evidence="8" id="KW-1133">Transmembrane helix</keyword>
<evidence type="ECO:0000256" key="4">
    <source>
        <dbReference type="ARBA" id="ARBA00017291"/>
    </source>
</evidence>